<feature type="domain" description="Heterokaryon incompatibility" evidence="1">
    <location>
        <begin position="46"/>
        <end position="176"/>
    </location>
</feature>
<sequence length="477" mass="53916">MAYIPSLIYFDRDDYIRILKLSPGEFDDPIVCDLKIASVDHLPQHFEALSYCWGNQKDRGPITLHGTESNATTSLITALRYLRYTDRPRILWVDALCINQADTEELNNQIIHMESIYSRAARVLAWVGTDEWEPKAAFDAIRRRAEQSASPDEASLEAIFRFFSSPYWDRLWIVQEVAHVRDISIICGREQLPWTAIQQLMAPDAAGRRLPDGLPYHMRRGLWKVRHLWHTRTILNSADERLKFLQVLNKFNRCLCFLPKDSVYATLAMSSSAVRRVIRPDYTDRTSLEEVFCQATAACIVEQGNLDVLSLTRRWTQFGEYQVSGDAPKPPAVRTSWAGEWSTVRIIRPLLEPDDAVQVYAAAPSHGFDVENAKNGVLKLKGVILDVLRHVEELSNPYQDGWEDRTRAWEPQHLDTYEHPTVLQGAEGILRVKALSSSFSVSSTGTAAYGNAPGGAATAPTWATPAGYPVWTWASTP</sequence>
<protein>
    <submittedName>
        <fullName evidence="2">Heterokaryon incompatibility protein 6, OR allele 6</fullName>
    </submittedName>
</protein>
<organism evidence="2 3">
    <name type="scientific">Colletotrichum sojae</name>
    <dbReference type="NCBI Taxonomy" id="2175907"/>
    <lineage>
        <taxon>Eukaryota</taxon>
        <taxon>Fungi</taxon>
        <taxon>Dikarya</taxon>
        <taxon>Ascomycota</taxon>
        <taxon>Pezizomycotina</taxon>
        <taxon>Sordariomycetes</taxon>
        <taxon>Hypocreomycetidae</taxon>
        <taxon>Glomerellales</taxon>
        <taxon>Glomerellaceae</taxon>
        <taxon>Colletotrichum</taxon>
        <taxon>Colletotrichum orchidearum species complex</taxon>
    </lineage>
</organism>
<evidence type="ECO:0000313" key="2">
    <source>
        <dbReference type="EMBL" id="KAF6791061.1"/>
    </source>
</evidence>
<dbReference type="PANTHER" id="PTHR24148">
    <property type="entry name" value="ANKYRIN REPEAT DOMAIN-CONTAINING PROTEIN 39 HOMOLOG-RELATED"/>
    <property type="match status" value="1"/>
</dbReference>
<accession>A0A8H6IQL5</accession>
<dbReference type="Pfam" id="PF06985">
    <property type="entry name" value="HET"/>
    <property type="match status" value="1"/>
</dbReference>
<dbReference type="EMBL" id="WIGN01000485">
    <property type="protein sequence ID" value="KAF6791061.1"/>
    <property type="molecule type" value="Genomic_DNA"/>
</dbReference>
<evidence type="ECO:0000313" key="3">
    <source>
        <dbReference type="Proteomes" id="UP000652219"/>
    </source>
</evidence>
<reference evidence="2 3" key="1">
    <citation type="journal article" date="2020" name="Phytopathology">
        <title>Genome Sequence Resources of Colletotrichum truncatum, C. plurivorum, C. musicola, and C. sojae: Four Species Pathogenic to Soybean (Glycine max).</title>
        <authorList>
            <person name="Rogerio F."/>
            <person name="Boufleur T.R."/>
            <person name="Ciampi-Guillardi M."/>
            <person name="Sukno S.A."/>
            <person name="Thon M.R."/>
            <person name="Massola Junior N.S."/>
            <person name="Baroncelli R."/>
        </authorList>
    </citation>
    <scope>NUCLEOTIDE SEQUENCE [LARGE SCALE GENOMIC DNA]</scope>
    <source>
        <strain evidence="2 3">LFN0009</strain>
    </source>
</reference>
<gene>
    <name evidence="2" type="ORF">CSOJ01_14419</name>
</gene>
<evidence type="ECO:0000259" key="1">
    <source>
        <dbReference type="Pfam" id="PF06985"/>
    </source>
</evidence>
<dbReference type="Proteomes" id="UP000652219">
    <property type="component" value="Unassembled WGS sequence"/>
</dbReference>
<keyword evidence="3" id="KW-1185">Reference proteome</keyword>
<dbReference type="AlphaFoldDB" id="A0A8H6IQL5"/>
<name>A0A8H6IQL5_9PEZI</name>
<dbReference type="InterPro" id="IPR052895">
    <property type="entry name" value="HetReg/Transcr_Mod"/>
</dbReference>
<proteinExistence type="predicted"/>
<dbReference type="PANTHER" id="PTHR24148:SF64">
    <property type="entry name" value="HETEROKARYON INCOMPATIBILITY DOMAIN-CONTAINING PROTEIN"/>
    <property type="match status" value="1"/>
</dbReference>
<dbReference type="InterPro" id="IPR010730">
    <property type="entry name" value="HET"/>
</dbReference>
<comment type="caution">
    <text evidence="2">The sequence shown here is derived from an EMBL/GenBank/DDBJ whole genome shotgun (WGS) entry which is preliminary data.</text>
</comment>